<accession>A0A0E4H9F4</accession>
<keyword evidence="3" id="KW-1185">Reference proteome</keyword>
<feature type="transmembrane region" description="Helical" evidence="1">
    <location>
        <begin position="45"/>
        <end position="63"/>
    </location>
</feature>
<evidence type="ECO:0000313" key="2">
    <source>
        <dbReference type="EMBL" id="CQR25993.1"/>
    </source>
</evidence>
<feature type="transmembrane region" description="Helical" evidence="1">
    <location>
        <begin position="69"/>
        <end position="94"/>
    </location>
</feature>
<keyword evidence="1" id="KW-0472">Membrane</keyword>
<sequence>MFSLLQKILLVLVVITVLIFLKRFSDHQVDEDFDERQILYRQKSYANAAWAALIFNIFVFIEGDSLMKIMSLSSVGVVTIFLIAGVFAVSSILYDAYFSARKKKRMVVLFLLVSTLQLAIVLNQWQDGDFFQNGHLYMTFKNSVPIVFIITFGFVLLTTAYKSWKDKHEVEE</sequence>
<protein>
    <submittedName>
        <fullName evidence="2">Uncharacterized protein</fullName>
    </submittedName>
</protein>
<dbReference type="Proteomes" id="UP000198604">
    <property type="component" value="Unassembled WGS sequence"/>
</dbReference>
<evidence type="ECO:0000256" key="1">
    <source>
        <dbReference type="SAM" id="Phobius"/>
    </source>
</evidence>
<organism evidence="2 3">
    <name type="scientific">Streptococcus varani</name>
    <dbReference type="NCBI Taxonomy" id="1608583"/>
    <lineage>
        <taxon>Bacteria</taxon>
        <taxon>Bacillati</taxon>
        <taxon>Bacillota</taxon>
        <taxon>Bacilli</taxon>
        <taxon>Lactobacillales</taxon>
        <taxon>Streptococcaceae</taxon>
        <taxon>Streptococcus</taxon>
    </lineage>
</organism>
<proteinExistence type="predicted"/>
<evidence type="ECO:0000313" key="3">
    <source>
        <dbReference type="Proteomes" id="UP000198604"/>
    </source>
</evidence>
<reference evidence="3" key="1">
    <citation type="submission" date="2015-03" db="EMBL/GenBank/DDBJ databases">
        <authorList>
            <person name="Urmite Genomes"/>
        </authorList>
    </citation>
    <scope>NUCLEOTIDE SEQUENCE [LARGE SCALE GENOMIC DNA]</scope>
    <source>
        <strain evidence="3">FF10</strain>
    </source>
</reference>
<feature type="transmembrane region" description="Helical" evidence="1">
    <location>
        <begin position="6"/>
        <end position="24"/>
    </location>
</feature>
<dbReference type="AlphaFoldDB" id="A0A0E4H9F4"/>
<dbReference type="OrthoDB" id="2224653at2"/>
<feature type="transmembrane region" description="Helical" evidence="1">
    <location>
        <begin position="106"/>
        <end position="125"/>
    </location>
</feature>
<keyword evidence="1" id="KW-1133">Transmembrane helix</keyword>
<dbReference type="STRING" id="1608583.BN1356_02338"/>
<dbReference type="RefSeq" id="WP_093651492.1">
    <property type="nucleotide sequence ID" value="NZ_CTEN01000006.1"/>
</dbReference>
<gene>
    <name evidence="2" type="ORF">BN1356_02338</name>
</gene>
<name>A0A0E4H9F4_9STRE</name>
<keyword evidence="1" id="KW-0812">Transmembrane</keyword>
<feature type="transmembrane region" description="Helical" evidence="1">
    <location>
        <begin position="145"/>
        <end position="164"/>
    </location>
</feature>
<dbReference type="EMBL" id="CTEN01000006">
    <property type="protein sequence ID" value="CQR25993.1"/>
    <property type="molecule type" value="Genomic_DNA"/>
</dbReference>